<gene>
    <name evidence="2" type="ORF">F5147DRAFT_650984</name>
</gene>
<accession>A0A9P7FAJ6</accession>
<reference evidence="2" key="1">
    <citation type="journal article" date="2020" name="New Phytol.">
        <title>Comparative genomics reveals dynamic genome evolution in host specialist ectomycorrhizal fungi.</title>
        <authorList>
            <person name="Lofgren L.A."/>
            <person name="Nguyen N.H."/>
            <person name="Vilgalys R."/>
            <person name="Ruytinx J."/>
            <person name="Liao H.L."/>
            <person name="Branco S."/>
            <person name="Kuo A."/>
            <person name="LaButti K."/>
            <person name="Lipzen A."/>
            <person name="Andreopoulos W."/>
            <person name="Pangilinan J."/>
            <person name="Riley R."/>
            <person name="Hundley H."/>
            <person name="Na H."/>
            <person name="Barry K."/>
            <person name="Grigoriev I.V."/>
            <person name="Stajich J.E."/>
            <person name="Kennedy P.G."/>
        </authorList>
    </citation>
    <scope>NUCLEOTIDE SEQUENCE</scope>
    <source>
        <strain evidence="2">FC423</strain>
    </source>
</reference>
<evidence type="ECO:0000256" key="1">
    <source>
        <dbReference type="SAM" id="MobiDB-lite"/>
    </source>
</evidence>
<sequence length="148" mass="16622">MCLSRGTTGFDSFECFAYYREITNVVTGDKIQIKRDKDNVDSKTGERETGDGRRETGDGRRETGDGRRETGDGRRETGDGRRETGDGRRETGDGRRETGDGRREDVGDNWEMAQHLKRALQGILTGHSEAQRGKTQHKVIKRALISAF</sequence>
<proteinExistence type="predicted"/>
<protein>
    <submittedName>
        <fullName evidence="2">Uncharacterized protein</fullName>
    </submittedName>
</protein>
<name>A0A9P7FAJ6_9AGAM</name>
<dbReference type="GeneID" id="64695752"/>
<evidence type="ECO:0000313" key="2">
    <source>
        <dbReference type="EMBL" id="KAG2112350.1"/>
    </source>
</evidence>
<dbReference type="RefSeq" id="XP_041295281.1">
    <property type="nucleotide sequence ID" value="XM_041433493.1"/>
</dbReference>
<dbReference type="AlphaFoldDB" id="A0A9P7FAJ6"/>
<keyword evidence="3" id="KW-1185">Reference proteome</keyword>
<organism evidence="2 3">
    <name type="scientific">Suillus discolor</name>
    <dbReference type="NCBI Taxonomy" id="1912936"/>
    <lineage>
        <taxon>Eukaryota</taxon>
        <taxon>Fungi</taxon>
        <taxon>Dikarya</taxon>
        <taxon>Basidiomycota</taxon>
        <taxon>Agaricomycotina</taxon>
        <taxon>Agaricomycetes</taxon>
        <taxon>Agaricomycetidae</taxon>
        <taxon>Boletales</taxon>
        <taxon>Suillineae</taxon>
        <taxon>Suillaceae</taxon>
        <taxon>Suillus</taxon>
    </lineage>
</organism>
<dbReference type="EMBL" id="JABBWM010000015">
    <property type="protein sequence ID" value="KAG2112350.1"/>
    <property type="molecule type" value="Genomic_DNA"/>
</dbReference>
<feature type="compositionally biased region" description="Basic and acidic residues" evidence="1">
    <location>
        <begin position="32"/>
        <end position="106"/>
    </location>
</feature>
<feature type="region of interest" description="Disordered" evidence="1">
    <location>
        <begin position="32"/>
        <end position="108"/>
    </location>
</feature>
<dbReference type="Proteomes" id="UP000823399">
    <property type="component" value="Unassembled WGS sequence"/>
</dbReference>
<evidence type="ECO:0000313" key="3">
    <source>
        <dbReference type="Proteomes" id="UP000823399"/>
    </source>
</evidence>
<comment type="caution">
    <text evidence="2">The sequence shown here is derived from an EMBL/GenBank/DDBJ whole genome shotgun (WGS) entry which is preliminary data.</text>
</comment>